<reference evidence="4 5" key="1">
    <citation type="submission" date="2016-10" db="EMBL/GenBank/DDBJ databases">
        <authorList>
            <person name="de Groot N.N."/>
        </authorList>
    </citation>
    <scope>NUCLEOTIDE SEQUENCE [LARGE SCALE GENOMIC DNA]</scope>
    <source>
        <strain evidence="4 5">CGMCC 1.5058</strain>
    </source>
</reference>
<dbReference type="RefSeq" id="WP_031577067.1">
    <property type="nucleotide sequence ID" value="NZ_FNDZ01000007.1"/>
</dbReference>
<dbReference type="InterPro" id="IPR050624">
    <property type="entry name" value="HTH-type_Tx_Regulator"/>
</dbReference>
<dbReference type="PANTHER" id="PTHR43479:SF11">
    <property type="entry name" value="ACREF_ENVCD OPERON REPRESSOR-RELATED"/>
    <property type="match status" value="1"/>
</dbReference>
<feature type="domain" description="HTH tetR-type" evidence="3">
    <location>
        <begin position="8"/>
        <end position="69"/>
    </location>
</feature>
<dbReference type="AlphaFoldDB" id="A0A1G8R0B3"/>
<evidence type="ECO:0000313" key="5">
    <source>
        <dbReference type="Proteomes" id="UP000183255"/>
    </source>
</evidence>
<dbReference type="InterPro" id="IPR001647">
    <property type="entry name" value="HTH_TetR"/>
</dbReference>
<sequence length="217" mass="25071">MDDQIQYSPKQILIFEGVMNLLQEGRPIHELKVAEIAEASGMGKSTAYEYFSSKEEIIREALTYHMSENFKNMVRFVFEAKSFKGILEKALQFLEESLDKRFTGIFLLVLSEHQSTSAKGSYMDPFMMEKMDAVTWRELERAMLIGKKEGSIAEEITLEDLKMTVLGFFSAFVHELMPLKAIHCGLKVEQDLNLERSEEMIERLHERTVRLMLKTLG</sequence>
<dbReference type="Proteomes" id="UP000183255">
    <property type="component" value="Unassembled WGS sequence"/>
</dbReference>
<name>A0A1G8R0B3_9CLOT</name>
<accession>A0A1G8R0B3</accession>
<dbReference type="Gene3D" id="1.10.357.10">
    <property type="entry name" value="Tetracycline Repressor, domain 2"/>
    <property type="match status" value="1"/>
</dbReference>
<dbReference type="GO" id="GO:0003677">
    <property type="term" value="F:DNA binding"/>
    <property type="evidence" value="ECO:0007669"/>
    <property type="project" value="UniProtKB-UniRule"/>
</dbReference>
<dbReference type="SUPFAM" id="SSF46689">
    <property type="entry name" value="Homeodomain-like"/>
    <property type="match status" value="1"/>
</dbReference>
<evidence type="ECO:0000259" key="3">
    <source>
        <dbReference type="PROSITE" id="PS50977"/>
    </source>
</evidence>
<evidence type="ECO:0000256" key="2">
    <source>
        <dbReference type="PROSITE-ProRule" id="PRU00335"/>
    </source>
</evidence>
<feature type="DNA-binding region" description="H-T-H motif" evidence="2">
    <location>
        <begin position="32"/>
        <end position="51"/>
    </location>
</feature>
<protein>
    <submittedName>
        <fullName evidence="4">DNA-binding transcriptional regulator, AcrR family</fullName>
    </submittedName>
</protein>
<organism evidence="4 5">
    <name type="scientific">Proteiniclasticum ruminis</name>
    <dbReference type="NCBI Taxonomy" id="398199"/>
    <lineage>
        <taxon>Bacteria</taxon>
        <taxon>Bacillati</taxon>
        <taxon>Bacillota</taxon>
        <taxon>Clostridia</taxon>
        <taxon>Eubacteriales</taxon>
        <taxon>Clostridiaceae</taxon>
        <taxon>Proteiniclasticum</taxon>
    </lineage>
</organism>
<evidence type="ECO:0000313" key="4">
    <source>
        <dbReference type="EMBL" id="SDJ10416.1"/>
    </source>
</evidence>
<gene>
    <name evidence="4" type="ORF">SAMN05421804_107123</name>
</gene>
<dbReference type="InterPro" id="IPR009057">
    <property type="entry name" value="Homeodomain-like_sf"/>
</dbReference>
<dbReference type="Pfam" id="PF00440">
    <property type="entry name" value="TetR_N"/>
    <property type="match status" value="1"/>
</dbReference>
<dbReference type="EMBL" id="FNDZ01000007">
    <property type="protein sequence ID" value="SDJ10416.1"/>
    <property type="molecule type" value="Genomic_DNA"/>
</dbReference>
<keyword evidence="1 2" id="KW-0238">DNA-binding</keyword>
<proteinExistence type="predicted"/>
<dbReference type="PROSITE" id="PS50977">
    <property type="entry name" value="HTH_TETR_2"/>
    <property type="match status" value="1"/>
</dbReference>
<dbReference type="PANTHER" id="PTHR43479">
    <property type="entry name" value="ACREF/ENVCD OPERON REPRESSOR-RELATED"/>
    <property type="match status" value="1"/>
</dbReference>
<evidence type="ECO:0000256" key="1">
    <source>
        <dbReference type="ARBA" id="ARBA00023125"/>
    </source>
</evidence>